<dbReference type="RefSeq" id="WP_133532482.1">
    <property type="nucleotide sequence ID" value="NZ_SNXR01000012.1"/>
</dbReference>
<reference evidence="1 2" key="1">
    <citation type="submission" date="2019-03" db="EMBL/GenBank/DDBJ databases">
        <title>Genomic Encyclopedia of Archaeal and Bacterial Type Strains, Phase II (KMG-II): from individual species to whole genera.</title>
        <authorList>
            <person name="Goeker M."/>
        </authorList>
    </citation>
    <scope>NUCLEOTIDE SEQUENCE [LARGE SCALE GENOMIC DNA]</scope>
    <source>
        <strain evidence="1 2">DSM 25687</strain>
    </source>
</reference>
<dbReference type="OrthoDB" id="5903604at2"/>
<gene>
    <name evidence="1" type="ORF">BC748_1175</name>
</gene>
<evidence type="ECO:0000313" key="2">
    <source>
        <dbReference type="Proteomes" id="UP000295260"/>
    </source>
</evidence>
<accession>A0A4R6QCW2</accession>
<organism evidence="1 2">
    <name type="scientific">Flavobacterium dankookense</name>
    <dbReference type="NCBI Taxonomy" id="706186"/>
    <lineage>
        <taxon>Bacteria</taxon>
        <taxon>Pseudomonadati</taxon>
        <taxon>Bacteroidota</taxon>
        <taxon>Flavobacteriia</taxon>
        <taxon>Flavobacteriales</taxon>
        <taxon>Flavobacteriaceae</taxon>
        <taxon>Flavobacterium</taxon>
    </lineage>
</organism>
<dbReference type="AlphaFoldDB" id="A0A4R6QCW2"/>
<keyword evidence="2" id="KW-1185">Reference proteome</keyword>
<sequence>MNRLVIIGNGFDLAHGLPTSYGHFIDDFWKSFNANCKNDLYKKIVLTNDAYDGYYKNYSEIRDFKDFKKNLIEYCKDYKYNFYDKNCVAQIGATDIFRVKNDLFLKINDESIYNWVDIENLYYSELKKIIKSDLFLKEKITEEFWKKHQLEKVEKLNNEFDEIKKLLEVYLFEKVINRYHFKIDENNSVLKIFFPDKIEEGKMTNYLDEFPVEDETEAKSNMFMLTNEIQNYSDNFQTSVMYKVIFLNFNYTPTSKLYIDEIKKRWKQSEIINIHGEVENSEHPIVFGYGDEMDEDYKVIENFNDNRLLENIKSFQYLNKSNYKRLLDFIKQFGKFQVFILGHSCGLSDRVLLNTIFENENCRSIKVFYHKKNNEKDNYTEIVQNISRHFNDKTLMREKIVNKTFCQPLPQLQLPKIE</sequence>
<dbReference type="InterPro" id="IPR025935">
    <property type="entry name" value="AbiH"/>
</dbReference>
<dbReference type="Pfam" id="PF14253">
    <property type="entry name" value="AbiH"/>
    <property type="match status" value="1"/>
</dbReference>
<protein>
    <submittedName>
        <fullName evidence="1">Abortive infection AbiH-like protein</fullName>
    </submittedName>
</protein>
<dbReference type="EMBL" id="SNXR01000012">
    <property type="protein sequence ID" value="TDP60195.1"/>
    <property type="molecule type" value="Genomic_DNA"/>
</dbReference>
<evidence type="ECO:0000313" key="1">
    <source>
        <dbReference type="EMBL" id="TDP60195.1"/>
    </source>
</evidence>
<dbReference type="Proteomes" id="UP000295260">
    <property type="component" value="Unassembled WGS sequence"/>
</dbReference>
<comment type="caution">
    <text evidence="1">The sequence shown here is derived from an EMBL/GenBank/DDBJ whole genome shotgun (WGS) entry which is preliminary data.</text>
</comment>
<proteinExistence type="predicted"/>
<name>A0A4R6QCW2_9FLAO</name>